<name>A0ABS3A756_9VIBR</name>
<evidence type="ECO:0000313" key="5">
    <source>
        <dbReference type="EMBL" id="MBN3578879.1"/>
    </source>
</evidence>
<keyword evidence="1" id="KW-0805">Transcription regulation</keyword>
<dbReference type="Pfam" id="PF12833">
    <property type="entry name" value="HTH_18"/>
    <property type="match status" value="1"/>
</dbReference>
<evidence type="ECO:0000259" key="4">
    <source>
        <dbReference type="PROSITE" id="PS01124"/>
    </source>
</evidence>
<evidence type="ECO:0000256" key="3">
    <source>
        <dbReference type="ARBA" id="ARBA00023163"/>
    </source>
</evidence>
<accession>A0ABS3A756</accession>
<dbReference type="EMBL" id="JAFHLB010000018">
    <property type="protein sequence ID" value="MBN3578879.1"/>
    <property type="molecule type" value="Genomic_DNA"/>
</dbReference>
<proteinExistence type="predicted"/>
<dbReference type="SUPFAM" id="SSF51215">
    <property type="entry name" value="Regulatory protein AraC"/>
    <property type="match status" value="1"/>
</dbReference>
<dbReference type="SMART" id="SM00342">
    <property type="entry name" value="HTH_ARAC"/>
    <property type="match status" value="1"/>
</dbReference>
<evidence type="ECO:0000256" key="1">
    <source>
        <dbReference type="ARBA" id="ARBA00023015"/>
    </source>
</evidence>
<keyword evidence="2" id="KW-0238">DNA-binding</keyword>
<sequence length="311" mass="34626">MHSVDPLSLFISHLAPQCEVFSHVQLRAPWGIEENKQDSCSFSFVKEGSCIVELATGSTVQLNSGQLMLLPYGTAHKIMSGHGVRCQNSRELFVESVTGAADIVIGGQGTPCYMMCGCFVFSPIQYWGGTQMSSALPEVIIIDAPQHGKLDTILSWIYEENKTPSAGRYLAQKGLLEVLLVEVLRSLDRTSFNPSWLQALHDRFLAPVMLAVQEQLQKDWSLEELAGIAALSKSSFSTRFKQITGISPLNFVRQWRCLVAARLLTSTNLPLKKVASECGFQSPDVLIRNFRQFHSLTPIQFRKVHRLDTPI</sequence>
<dbReference type="Gene3D" id="1.10.10.60">
    <property type="entry name" value="Homeodomain-like"/>
    <property type="match status" value="2"/>
</dbReference>
<organism evidence="5 6">
    <name type="scientific">Vibrio neptunius</name>
    <dbReference type="NCBI Taxonomy" id="170651"/>
    <lineage>
        <taxon>Bacteria</taxon>
        <taxon>Pseudomonadati</taxon>
        <taxon>Pseudomonadota</taxon>
        <taxon>Gammaproteobacteria</taxon>
        <taxon>Vibrionales</taxon>
        <taxon>Vibrionaceae</taxon>
        <taxon>Vibrio</taxon>
    </lineage>
</organism>
<dbReference type="InterPro" id="IPR032783">
    <property type="entry name" value="AraC_lig"/>
</dbReference>
<dbReference type="RefSeq" id="WP_206370958.1">
    <property type="nucleotide sequence ID" value="NZ_CAWPTM010000083.1"/>
</dbReference>
<dbReference type="InterPro" id="IPR050204">
    <property type="entry name" value="AraC_XylS_family_regulators"/>
</dbReference>
<evidence type="ECO:0000313" key="6">
    <source>
        <dbReference type="Proteomes" id="UP000779070"/>
    </source>
</evidence>
<dbReference type="InterPro" id="IPR009057">
    <property type="entry name" value="Homeodomain-like_sf"/>
</dbReference>
<dbReference type="InterPro" id="IPR018060">
    <property type="entry name" value="HTH_AraC"/>
</dbReference>
<comment type="caution">
    <text evidence="5">The sequence shown here is derived from an EMBL/GenBank/DDBJ whole genome shotgun (WGS) entry which is preliminary data.</text>
</comment>
<protein>
    <submittedName>
        <fullName evidence="5">AraC family transcriptional regulator</fullName>
    </submittedName>
</protein>
<dbReference type="PANTHER" id="PTHR46796">
    <property type="entry name" value="HTH-TYPE TRANSCRIPTIONAL ACTIVATOR RHAS-RELATED"/>
    <property type="match status" value="1"/>
</dbReference>
<keyword evidence="3" id="KW-0804">Transcription</keyword>
<evidence type="ECO:0000256" key="2">
    <source>
        <dbReference type="ARBA" id="ARBA00023125"/>
    </source>
</evidence>
<dbReference type="PANTHER" id="PTHR46796:SF7">
    <property type="entry name" value="ARAC FAMILY TRANSCRIPTIONAL REGULATOR"/>
    <property type="match status" value="1"/>
</dbReference>
<dbReference type="Pfam" id="PF12852">
    <property type="entry name" value="Cupin_6"/>
    <property type="match status" value="1"/>
</dbReference>
<dbReference type="InterPro" id="IPR037923">
    <property type="entry name" value="HTH-like"/>
</dbReference>
<feature type="domain" description="HTH araC/xylS-type" evidence="4">
    <location>
        <begin position="206"/>
        <end position="304"/>
    </location>
</feature>
<dbReference type="SUPFAM" id="SSF46689">
    <property type="entry name" value="Homeodomain-like"/>
    <property type="match status" value="2"/>
</dbReference>
<keyword evidence="6" id="KW-1185">Reference proteome</keyword>
<dbReference type="PROSITE" id="PS01124">
    <property type="entry name" value="HTH_ARAC_FAMILY_2"/>
    <property type="match status" value="1"/>
</dbReference>
<dbReference type="Proteomes" id="UP000779070">
    <property type="component" value="Unassembled WGS sequence"/>
</dbReference>
<gene>
    <name evidence="5" type="ORF">JYA62_14510</name>
</gene>
<reference evidence="5 6" key="1">
    <citation type="submission" date="2021-02" db="EMBL/GenBank/DDBJ databases">
        <title>Draft Genome Sequences of 5 Vibrio neptunius Strains Isolated From of Bivalve Hatcheries.</title>
        <authorList>
            <person name="Galvis F."/>
            <person name="Barja J.L."/>
            <person name="Lemos M.L."/>
            <person name="Balado M."/>
        </authorList>
    </citation>
    <scope>NUCLEOTIDE SEQUENCE [LARGE SCALE GENOMIC DNA]</scope>
    <source>
        <strain evidence="5 6">PP-145.98</strain>
    </source>
</reference>